<protein>
    <submittedName>
        <fullName evidence="1">Uncharacterized protein</fullName>
    </submittedName>
</protein>
<dbReference type="EnsemblPlants" id="KQL15313">
    <property type="protein sequence ID" value="KQL15313"/>
    <property type="gene ID" value="SETIT_025610mg"/>
</dbReference>
<organism evidence="1 2">
    <name type="scientific">Setaria italica</name>
    <name type="common">Foxtail millet</name>
    <name type="synonym">Panicum italicum</name>
    <dbReference type="NCBI Taxonomy" id="4555"/>
    <lineage>
        <taxon>Eukaryota</taxon>
        <taxon>Viridiplantae</taxon>
        <taxon>Streptophyta</taxon>
        <taxon>Embryophyta</taxon>
        <taxon>Tracheophyta</taxon>
        <taxon>Spermatophyta</taxon>
        <taxon>Magnoliopsida</taxon>
        <taxon>Liliopsida</taxon>
        <taxon>Poales</taxon>
        <taxon>Poaceae</taxon>
        <taxon>PACMAD clade</taxon>
        <taxon>Panicoideae</taxon>
        <taxon>Panicodae</taxon>
        <taxon>Paniceae</taxon>
        <taxon>Cenchrinae</taxon>
        <taxon>Setaria</taxon>
    </lineage>
</organism>
<dbReference type="EMBL" id="AGNK02001685">
    <property type="status" value="NOT_ANNOTATED_CDS"/>
    <property type="molecule type" value="Genomic_DNA"/>
</dbReference>
<evidence type="ECO:0000313" key="1">
    <source>
        <dbReference type="EnsemblPlants" id="KQL15313"/>
    </source>
</evidence>
<keyword evidence="2" id="KW-1185">Reference proteome</keyword>
<reference evidence="2" key="1">
    <citation type="journal article" date="2012" name="Nat. Biotechnol.">
        <title>Reference genome sequence of the model plant Setaria.</title>
        <authorList>
            <person name="Bennetzen J.L."/>
            <person name="Schmutz J."/>
            <person name="Wang H."/>
            <person name="Percifield R."/>
            <person name="Hawkins J."/>
            <person name="Pontaroli A.C."/>
            <person name="Estep M."/>
            <person name="Feng L."/>
            <person name="Vaughn J.N."/>
            <person name="Grimwood J."/>
            <person name="Jenkins J."/>
            <person name="Barry K."/>
            <person name="Lindquist E."/>
            <person name="Hellsten U."/>
            <person name="Deshpande S."/>
            <person name="Wang X."/>
            <person name="Wu X."/>
            <person name="Mitros T."/>
            <person name="Triplett J."/>
            <person name="Yang X."/>
            <person name="Ye C.Y."/>
            <person name="Mauro-Herrera M."/>
            <person name="Wang L."/>
            <person name="Li P."/>
            <person name="Sharma M."/>
            <person name="Sharma R."/>
            <person name="Ronald P.C."/>
            <person name="Panaud O."/>
            <person name="Kellogg E.A."/>
            <person name="Brutnell T.P."/>
            <person name="Doust A.N."/>
            <person name="Tuskan G.A."/>
            <person name="Rokhsar D."/>
            <person name="Devos K.M."/>
        </authorList>
    </citation>
    <scope>NUCLEOTIDE SEQUENCE [LARGE SCALE GENOMIC DNA]</scope>
    <source>
        <strain evidence="2">cv. Yugu1</strain>
    </source>
</reference>
<proteinExistence type="predicted"/>
<dbReference type="AlphaFoldDB" id="K3ZGA8"/>
<sequence length="51" mass="5907">MYLNSTESFSIAFRGFIKNLKSSWGKKHVSTREGEMSLAYICWVKCQISEN</sequence>
<dbReference type="Proteomes" id="UP000004995">
    <property type="component" value="Unassembled WGS sequence"/>
</dbReference>
<dbReference type="InParanoid" id="K3ZGA8"/>
<dbReference type="Gramene" id="KQL15313">
    <property type="protein sequence ID" value="KQL15313"/>
    <property type="gene ID" value="SETIT_025610mg"/>
</dbReference>
<reference evidence="1" key="2">
    <citation type="submission" date="2018-08" db="UniProtKB">
        <authorList>
            <consortium name="EnsemblPlants"/>
        </authorList>
    </citation>
    <scope>IDENTIFICATION</scope>
    <source>
        <strain evidence="1">Yugu1</strain>
    </source>
</reference>
<dbReference type="HOGENOM" id="CLU_3109991_0_0_1"/>
<name>K3ZGA8_SETIT</name>
<accession>K3ZGA8</accession>
<evidence type="ECO:0000313" key="2">
    <source>
        <dbReference type="Proteomes" id="UP000004995"/>
    </source>
</evidence>